<sequence>MSEEKNEALEQKEEVKEETLKDNEDSNANEDAQVDEASFPGAGKNKEPMKQAPEKAKETGVNNEVPDGPKPDFTKGVPSAKKRPADKGKVSESASKMSLIKSI</sequence>
<accession>A0A382ZHY3</accession>
<proteinExistence type="predicted"/>
<feature type="compositionally biased region" description="Basic and acidic residues" evidence="1">
    <location>
        <begin position="1"/>
        <end position="24"/>
    </location>
</feature>
<dbReference type="AlphaFoldDB" id="A0A382ZHY3"/>
<feature type="compositionally biased region" description="Acidic residues" evidence="1">
    <location>
        <begin position="25"/>
        <end position="34"/>
    </location>
</feature>
<name>A0A382ZHY3_9ZZZZ</name>
<evidence type="ECO:0000256" key="1">
    <source>
        <dbReference type="SAM" id="MobiDB-lite"/>
    </source>
</evidence>
<evidence type="ECO:0000313" key="2">
    <source>
        <dbReference type="EMBL" id="SVD94308.1"/>
    </source>
</evidence>
<reference evidence="2" key="1">
    <citation type="submission" date="2018-05" db="EMBL/GenBank/DDBJ databases">
        <authorList>
            <person name="Lanie J.A."/>
            <person name="Ng W.-L."/>
            <person name="Kazmierczak K.M."/>
            <person name="Andrzejewski T.M."/>
            <person name="Davidsen T.M."/>
            <person name="Wayne K.J."/>
            <person name="Tettelin H."/>
            <person name="Glass J.I."/>
            <person name="Rusch D."/>
            <person name="Podicherti R."/>
            <person name="Tsui H.-C.T."/>
            <person name="Winkler M.E."/>
        </authorList>
    </citation>
    <scope>NUCLEOTIDE SEQUENCE</scope>
</reference>
<feature type="non-terminal residue" evidence="2">
    <location>
        <position position="103"/>
    </location>
</feature>
<gene>
    <name evidence="2" type="ORF">METZ01_LOCUS447162</name>
</gene>
<feature type="region of interest" description="Disordered" evidence="1">
    <location>
        <begin position="1"/>
        <end position="103"/>
    </location>
</feature>
<feature type="compositionally biased region" description="Basic and acidic residues" evidence="1">
    <location>
        <begin position="44"/>
        <end position="58"/>
    </location>
</feature>
<organism evidence="2">
    <name type="scientific">marine metagenome</name>
    <dbReference type="NCBI Taxonomy" id="408172"/>
    <lineage>
        <taxon>unclassified sequences</taxon>
        <taxon>metagenomes</taxon>
        <taxon>ecological metagenomes</taxon>
    </lineage>
</organism>
<protein>
    <submittedName>
        <fullName evidence="2">Uncharacterized protein</fullName>
    </submittedName>
</protein>
<dbReference type="EMBL" id="UINC01183515">
    <property type="protein sequence ID" value="SVD94308.1"/>
    <property type="molecule type" value="Genomic_DNA"/>
</dbReference>